<keyword evidence="6 8" id="KW-1133">Transmembrane helix</keyword>
<organism evidence="10 11">
    <name type="scientific">Jiella pelagia</name>
    <dbReference type="NCBI Taxonomy" id="2986949"/>
    <lineage>
        <taxon>Bacteria</taxon>
        <taxon>Pseudomonadati</taxon>
        <taxon>Pseudomonadota</taxon>
        <taxon>Alphaproteobacteria</taxon>
        <taxon>Hyphomicrobiales</taxon>
        <taxon>Aurantimonadaceae</taxon>
        <taxon>Jiella</taxon>
    </lineage>
</organism>
<evidence type="ECO:0000256" key="1">
    <source>
        <dbReference type="ARBA" id="ARBA00004429"/>
    </source>
</evidence>
<dbReference type="InterPro" id="IPR043429">
    <property type="entry name" value="ArtM/GltK/GlnP/TcyL/YhdX-like"/>
</dbReference>
<accession>A0ABY7C2J2</accession>
<dbReference type="NCBIfam" id="TIGR01726">
    <property type="entry name" value="HEQRo_perm_3TM"/>
    <property type="match status" value="1"/>
</dbReference>
<evidence type="ECO:0000256" key="5">
    <source>
        <dbReference type="ARBA" id="ARBA00022692"/>
    </source>
</evidence>
<feature type="transmembrane region" description="Helical" evidence="8">
    <location>
        <begin position="339"/>
        <end position="359"/>
    </location>
</feature>
<evidence type="ECO:0000313" key="10">
    <source>
        <dbReference type="EMBL" id="WAP68060.1"/>
    </source>
</evidence>
<evidence type="ECO:0000256" key="7">
    <source>
        <dbReference type="ARBA" id="ARBA00023136"/>
    </source>
</evidence>
<dbReference type="Proteomes" id="UP001164020">
    <property type="component" value="Chromosome"/>
</dbReference>
<evidence type="ECO:0000256" key="8">
    <source>
        <dbReference type="RuleBase" id="RU363032"/>
    </source>
</evidence>
<comment type="subcellular location">
    <subcellularLocation>
        <location evidence="1">Cell inner membrane</location>
        <topology evidence="1">Multi-pass membrane protein</topology>
    </subcellularLocation>
    <subcellularLocation>
        <location evidence="8">Cell membrane</location>
        <topology evidence="8">Multi-pass membrane protein</topology>
    </subcellularLocation>
</comment>
<dbReference type="InterPro" id="IPR010065">
    <property type="entry name" value="AA_ABC_transptr_permease_3TM"/>
</dbReference>
<protein>
    <submittedName>
        <fullName evidence="10">Amino acid ABC transporter permease</fullName>
    </submittedName>
</protein>
<evidence type="ECO:0000259" key="9">
    <source>
        <dbReference type="PROSITE" id="PS50928"/>
    </source>
</evidence>
<evidence type="ECO:0000256" key="6">
    <source>
        <dbReference type="ARBA" id="ARBA00022989"/>
    </source>
</evidence>
<keyword evidence="7 8" id="KW-0472">Membrane</keyword>
<feature type="transmembrane region" description="Helical" evidence="8">
    <location>
        <begin position="105"/>
        <end position="125"/>
    </location>
</feature>
<gene>
    <name evidence="10" type="ORF">OH818_22100</name>
</gene>
<keyword evidence="4" id="KW-1003">Cell membrane</keyword>
<dbReference type="Pfam" id="PF00528">
    <property type="entry name" value="BPD_transp_1"/>
    <property type="match status" value="1"/>
</dbReference>
<dbReference type="InterPro" id="IPR000515">
    <property type="entry name" value="MetI-like"/>
</dbReference>
<dbReference type="EMBL" id="CP114029">
    <property type="protein sequence ID" value="WAP68060.1"/>
    <property type="molecule type" value="Genomic_DNA"/>
</dbReference>
<dbReference type="SUPFAM" id="SSF161098">
    <property type="entry name" value="MetI-like"/>
    <property type="match status" value="1"/>
</dbReference>
<dbReference type="PANTHER" id="PTHR30614">
    <property type="entry name" value="MEMBRANE COMPONENT OF AMINO ACID ABC TRANSPORTER"/>
    <property type="match status" value="1"/>
</dbReference>
<dbReference type="RefSeq" id="WP_268880534.1">
    <property type="nucleotide sequence ID" value="NZ_CP114029.1"/>
</dbReference>
<evidence type="ECO:0000256" key="3">
    <source>
        <dbReference type="ARBA" id="ARBA00022448"/>
    </source>
</evidence>
<evidence type="ECO:0000313" key="11">
    <source>
        <dbReference type="Proteomes" id="UP001164020"/>
    </source>
</evidence>
<evidence type="ECO:0000256" key="4">
    <source>
        <dbReference type="ARBA" id="ARBA00022475"/>
    </source>
</evidence>
<feature type="transmembrane region" description="Helical" evidence="8">
    <location>
        <begin position="132"/>
        <end position="153"/>
    </location>
</feature>
<feature type="domain" description="ABC transmembrane type-1" evidence="9">
    <location>
        <begin position="160"/>
        <end position="354"/>
    </location>
</feature>
<dbReference type="Gene3D" id="1.10.3720.10">
    <property type="entry name" value="MetI-like"/>
    <property type="match status" value="1"/>
</dbReference>
<dbReference type="CDD" id="cd06261">
    <property type="entry name" value="TM_PBP2"/>
    <property type="match status" value="1"/>
</dbReference>
<sequence length="373" mass="40332">MSGPASFALPTHSPARASRIEVRGPLAFARSHLFPTRTTGIATLILGAMVAVALWHILRWSIIDAVWYSPDGSAACRTAMGACWAVIAEKYRVILFGTYPYDQQWRGVAIVAVWLGWGVVSATNWLAVGTRLAGWTIVYVGSIVLLAGGVLGLEPIGTDLWGGLPLTFVIFGGTVAGGLPLAVLLAIGRRSQLPVVRLLCVATIEGVRGIPLLALLFFAALILPLFLPPELSVDKLIRAEIGMIVFFAAYAAEVVRGGLQAIPEGQDEAAQALGLGYWLRMRKIVLPQALAIVVPALFNDIIRAFKNTTFFSILGLFDVLGATKAALQDPEWVRYGTEGYLFVFLLYFLICSAMSRYGASIEQDNQSRLRRAV</sequence>
<name>A0ABY7C2J2_9HYPH</name>
<dbReference type="PANTHER" id="PTHR30614:SF41">
    <property type="entry name" value="INNER MEMBRANE AMINO-ACID ABC TRANSPORTER PERMEASE PROTEIN YHDY"/>
    <property type="match status" value="1"/>
</dbReference>
<dbReference type="PROSITE" id="PS50928">
    <property type="entry name" value="ABC_TM1"/>
    <property type="match status" value="1"/>
</dbReference>
<keyword evidence="5 8" id="KW-0812">Transmembrane</keyword>
<feature type="transmembrane region" description="Helical" evidence="8">
    <location>
        <begin position="165"/>
        <end position="188"/>
    </location>
</feature>
<comment type="similarity">
    <text evidence="2">Belongs to the binding-protein-dependent transport system permease family. HisMQ subfamily.</text>
</comment>
<keyword evidence="11" id="KW-1185">Reference proteome</keyword>
<dbReference type="InterPro" id="IPR035906">
    <property type="entry name" value="MetI-like_sf"/>
</dbReference>
<keyword evidence="3 8" id="KW-0813">Transport</keyword>
<proteinExistence type="inferred from homology"/>
<feature type="transmembrane region" description="Helical" evidence="8">
    <location>
        <begin position="209"/>
        <end position="227"/>
    </location>
</feature>
<evidence type="ECO:0000256" key="2">
    <source>
        <dbReference type="ARBA" id="ARBA00010072"/>
    </source>
</evidence>
<reference evidence="10" key="1">
    <citation type="submission" date="2022-12" db="EMBL/GenBank/DDBJ databases">
        <title>Jiella pelagia sp. nov., isolated from phosphonate enriched culture of Northwest Pacific surface seawater.</title>
        <authorList>
            <person name="Shin D.Y."/>
            <person name="Hwang C.Y."/>
        </authorList>
    </citation>
    <scope>NUCLEOTIDE SEQUENCE</scope>
    <source>
        <strain evidence="10">HL-NP1</strain>
    </source>
</reference>
<feature type="transmembrane region" description="Helical" evidence="8">
    <location>
        <begin position="40"/>
        <end position="58"/>
    </location>
</feature>